<sequence length="174" mass="19338">MIKFYLNGNNQEQPIAFDLSFLPMMISGGEGSGASFFSVSVVSSLALQGLPVLFYSLKPDARTLFERQIGTRKDDSDIIMVESGNAELAQKAFAELVPRGEHILFIKNAEVTITKELLLVVEKSDKLILSGDLNASPLQKYIDEKEFATTIIMENRKGYFINNARQGIVRVEES</sequence>
<evidence type="ECO:0000313" key="1">
    <source>
        <dbReference type="EMBL" id="OGN28097.1"/>
    </source>
</evidence>
<dbReference type="Proteomes" id="UP000179047">
    <property type="component" value="Unassembled WGS sequence"/>
</dbReference>
<organism evidence="1 2">
    <name type="scientific">Candidatus Yanofskybacteria bacterium RIFCSPLOWO2_01_FULL_49_25</name>
    <dbReference type="NCBI Taxonomy" id="1802701"/>
    <lineage>
        <taxon>Bacteria</taxon>
        <taxon>Candidatus Yanofskyibacteriota</taxon>
    </lineage>
</organism>
<dbReference type="AlphaFoldDB" id="A0A1F8GRP8"/>
<proteinExistence type="predicted"/>
<gene>
    <name evidence="1" type="ORF">A3A33_04125</name>
</gene>
<dbReference type="STRING" id="1802701.A3A33_04125"/>
<reference evidence="1 2" key="1">
    <citation type="journal article" date="2016" name="Nat. Commun.">
        <title>Thousands of microbial genomes shed light on interconnected biogeochemical processes in an aquifer system.</title>
        <authorList>
            <person name="Anantharaman K."/>
            <person name="Brown C.T."/>
            <person name="Hug L.A."/>
            <person name="Sharon I."/>
            <person name="Castelle C.J."/>
            <person name="Probst A.J."/>
            <person name="Thomas B.C."/>
            <person name="Singh A."/>
            <person name="Wilkins M.J."/>
            <person name="Karaoz U."/>
            <person name="Brodie E.L."/>
            <person name="Williams K.H."/>
            <person name="Hubbard S.S."/>
            <person name="Banfield J.F."/>
        </authorList>
    </citation>
    <scope>NUCLEOTIDE SEQUENCE [LARGE SCALE GENOMIC DNA]</scope>
</reference>
<dbReference type="EMBL" id="MGKP01000024">
    <property type="protein sequence ID" value="OGN28097.1"/>
    <property type="molecule type" value="Genomic_DNA"/>
</dbReference>
<name>A0A1F8GRP8_9BACT</name>
<evidence type="ECO:0000313" key="2">
    <source>
        <dbReference type="Proteomes" id="UP000179047"/>
    </source>
</evidence>
<protein>
    <submittedName>
        <fullName evidence="1">Uncharacterized protein</fullName>
    </submittedName>
</protein>
<accession>A0A1F8GRP8</accession>
<comment type="caution">
    <text evidence="1">The sequence shown here is derived from an EMBL/GenBank/DDBJ whole genome shotgun (WGS) entry which is preliminary data.</text>
</comment>